<dbReference type="AlphaFoldDB" id="A0A0V0IXG9"/>
<proteinExistence type="predicted"/>
<accession>A0A0V0IXG9</accession>
<reference evidence="1" key="1">
    <citation type="submission" date="2015-12" db="EMBL/GenBank/DDBJ databases">
        <title>Gene expression during late stages of embryo sac development: a critical building block for successful pollen-pistil interactions.</title>
        <authorList>
            <person name="Liu Y."/>
            <person name="Joly V."/>
            <person name="Sabar M."/>
            <person name="Matton D.P."/>
        </authorList>
    </citation>
    <scope>NUCLEOTIDE SEQUENCE</scope>
</reference>
<sequence>PFPLSIRGFLLKIGSWFKFLHLPVKLVVLFQLAAQQKVIGLSFSFILPQFSFLHRQLFTFEFVC</sequence>
<name>A0A0V0IXG9_SOLCH</name>
<organism evidence="1">
    <name type="scientific">Solanum chacoense</name>
    <name type="common">Chaco potato</name>
    <dbReference type="NCBI Taxonomy" id="4108"/>
    <lineage>
        <taxon>Eukaryota</taxon>
        <taxon>Viridiplantae</taxon>
        <taxon>Streptophyta</taxon>
        <taxon>Embryophyta</taxon>
        <taxon>Tracheophyta</taxon>
        <taxon>Spermatophyta</taxon>
        <taxon>Magnoliopsida</taxon>
        <taxon>eudicotyledons</taxon>
        <taxon>Gunneridae</taxon>
        <taxon>Pentapetalae</taxon>
        <taxon>asterids</taxon>
        <taxon>lamiids</taxon>
        <taxon>Solanales</taxon>
        <taxon>Solanaceae</taxon>
        <taxon>Solanoideae</taxon>
        <taxon>Solaneae</taxon>
        <taxon>Solanum</taxon>
    </lineage>
</organism>
<protein>
    <submittedName>
        <fullName evidence="1">Putative ovule protein</fullName>
    </submittedName>
</protein>
<evidence type="ECO:0000313" key="1">
    <source>
        <dbReference type="EMBL" id="JAP37217.1"/>
    </source>
</evidence>
<dbReference type="EMBL" id="GEDG01001169">
    <property type="protein sequence ID" value="JAP37217.1"/>
    <property type="molecule type" value="Transcribed_RNA"/>
</dbReference>
<feature type="non-terminal residue" evidence="1">
    <location>
        <position position="1"/>
    </location>
</feature>